<proteinExistence type="predicted"/>
<dbReference type="Gene3D" id="3.10.10.10">
    <property type="entry name" value="HIV Type 1 Reverse Transcriptase, subunit A, domain 1"/>
    <property type="match status" value="1"/>
</dbReference>
<organism evidence="1 2">
    <name type="scientific">Lactuca sativa</name>
    <name type="common">Garden lettuce</name>
    <dbReference type="NCBI Taxonomy" id="4236"/>
    <lineage>
        <taxon>Eukaryota</taxon>
        <taxon>Viridiplantae</taxon>
        <taxon>Streptophyta</taxon>
        <taxon>Embryophyta</taxon>
        <taxon>Tracheophyta</taxon>
        <taxon>Spermatophyta</taxon>
        <taxon>Magnoliopsida</taxon>
        <taxon>eudicotyledons</taxon>
        <taxon>Gunneridae</taxon>
        <taxon>Pentapetalae</taxon>
        <taxon>asterids</taxon>
        <taxon>campanulids</taxon>
        <taxon>Asterales</taxon>
        <taxon>Asteraceae</taxon>
        <taxon>Cichorioideae</taxon>
        <taxon>Cichorieae</taxon>
        <taxon>Lactucinae</taxon>
        <taxon>Lactuca</taxon>
    </lineage>
</organism>
<dbReference type="InterPro" id="IPR043502">
    <property type="entry name" value="DNA/RNA_pol_sf"/>
</dbReference>
<dbReference type="Proteomes" id="UP000235145">
    <property type="component" value="Unassembled WGS sequence"/>
</dbReference>
<sequence>MEDECKPRRDTYRRLNPPMMEVVKKEILKLLDAGMIYPILNSNWLSSVQVVLKKTGITVVETIKGIIVPTCVQNGQRTGIPVFTKSQWHQKTKKRQRLHVHLALSHPGEFHLDCVIPRPLSNVVWLKELVTSAPIIQAPSWDLPLEIMCDARKYALGAVLG</sequence>
<keyword evidence="2" id="KW-1185">Reference proteome</keyword>
<dbReference type="EMBL" id="NBSK02000005">
    <property type="protein sequence ID" value="KAJ0205606.1"/>
    <property type="molecule type" value="Genomic_DNA"/>
</dbReference>
<dbReference type="AlphaFoldDB" id="A0A9R1VFW5"/>
<gene>
    <name evidence="1" type="ORF">LSAT_V11C500235590</name>
</gene>
<evidence type="ECO:0000313" key="1">
    <source>
        <dbReference type="EMBL" id="KAJ0205606.1"/>
    </source>
</evidence>
<dbReference type="SUPFAM" id="SSF56672">
    <property type="entry name" value="DNA/RNA polymerases"/>
    <property type="match status" value="1"/>
</dbReference>
<accession>A0A9R1VFW5</accession>
<name>A0A9R1VFW5_LACSA</name>
<protein>
    <recommendedName>
        <fullName evidence="3">Reverse transcriptase/retrotransposon-derived protein RNase H-like domain-containing protein</fullName>
    </recommendedName>
</protein>
<reference evidence="1 2" key="1">
    <citation type="journal article" date="2017" name="Nat. Commun.">
        <title>Genome assembly with in vitro proximity ligation data and whole-genome triplication in lettuce.</title>
        <authorList>
            <person name="Reyes-Chin-Wo S."/>
            <person name="Wang Z."/>
            <person name="Yang X."/>
            <person name="Kozik A."/>
            <person name="Arikit S."/>
            <person name="Song C."/>
            <person name="Xia L."/>
            <person name="Froenicke L."/>
            <person name="Lavelle D.O."/>
            <person name="Truco M.J."/>
            <person name="Xia R."/>
            <person name="Zhu S."/>
            <person name="Xu C."/>
            <person name="Xu H."/>
            <person name="Xu X."/>
            <person name="Cox K."/>
            <person name="Korf I."/>
            <person name="Meyers B.C."/>
            <person name="Michelmore R.W."/>
        </authorList>
    </citation>
    <scope>NUCLEOTIDE SEQUENCE [LARGE SCALE GENOMIC DNA]</scope>
    <source>
        <strain evidence="2">cv. Salinas</strain>
        <tissue evidence="1">Seedlings</tissue>
    </source>
</reference>
<evidence type="ECO:0000313" key="2">
    <source>
        <dbReference type="Proteomes" id="UP000235145"/>
    </source>
</evidence>
<evidence type="ECO:0008006" key="3">
    <source>
        <dbReference type="Google" id="ProtNLM"/>
    </source>
</evidence>
<comment type="caution">
    <text evidence="1">The sequence shown here is derived from an EMBL/GenBank/DDBJ whole genome shotgun (WGS) entry which is preliminary data.</text>
</comment>